<name>A0A0R1VUM9_9LACO</name>
<organism evidence="1 2">
    <name type="scientific">Lactobacillus kitasatonis DSM 16761 = JCM 1039</name>
    <dbReference type="NCBI Taxonomy" id="1423767"/>
    <lineage>
        <taxon>Bacteria</taxon>
        <taxon>Bacillati</taxon>
        <taxon>Bacillota</taxon>
        <taxon>Bacilli</taxon>
        <taxon>Lactobacillales</taxon>
        <taxon>Lactobacillaceae</taxon>
        <taxon>Lactobacillus</taxon>
    </lineage>
</organism>
<evidence type="ECO:0000313" key="2">
    <source>
        <dbReference type="Proteomes" id="UP000051307"/>
    </source>
</evidence>
<dbReference type="AlphaFoldDB" id="A0A0R1VUM9"/>
<accession>A0A0R1VUM9</accession>
<protein>
    <submittedName>
        <fullName evidence="1">Phage-related minor capsid protein (GpG protein)</fullName>
    </submittedName>
</protein>
<dbReference type="OrthoDB" id="6440753at2"/>
<sequence length="356" mass="38735">MAETHLKDMIIPEVFNRYVRNNSMKTNNLISSGIIQNDDWLGGQLGQPGTKITIPYINDLDGKADNWTDTQDIGVENLTSGSQLGMKFYQTKAFGQTDISTLLSGAPIQDQIASRFSNFWNTNDQYMLFAVLKGMFQVDEIANSKVLDLTAQSPTDSEFSAKGFIAALSLMGDQPENILSSIAVNSTTYAMMKSQNLIDTIQPSNGGTAINVYNGKQVVVDDDIPTDTSGKDATSVAYLFGTGAIRYSTQMYGTEVVTEPLKQGGRESVVQKRIGCIHPLGMSIAPDFAPATPNFPTPDDFAKKEAWTMPKDVDVKHVHLVQYKFKLDPFFVLKQKSQNAVAAAKTAGTGTPGTGK</sequence>
<proteinExistence type="predicted"/>
<dbReference type="Proteomes" id="UP000051307">
    <property type="component" value="Unassembled WGS sequence"/>
</dbReference>
<gene>
    <name evidence="1" type="ORF">FC59_GL001623</name>
</gene>
<dbReference type="RefSeq" id="WP_025014925.1">
    <property type="nucleotide sequence ID" value="NZ_AZFU01000004.1"/>
</dbReference>
<dbReference type="EMBL" id="AZFU01000004">
    <property type="protein sequence ID" value="KRM06707.1"/>
    <property type="molecule type" value="Genomic_DNA"/>
</dbReference>
<comment type="caution">
    <text evidence="1">The sequence shown here is derived from an EMBL/GenBank/DDBJ whole genome shotgun (WGS) entry which is preliminary data.</text>
</comment>
<dbReference type="eggNOG" id="ENOG502Z97E">
    <property type="taxonomic scope" value="Bacteria"/>
</dbReference>
<dbReference type="PATRIC" id="fig|1423767.3.peg.1683"/>
<reference evidence="1 2" key="1">
    <citation type="journal article" date="2015" name="Genome Announc.">
        <title>Expanding the biotechnology potential of lactobacilli through comparative genomics of 213 strains and associated genera.</title>
        <authorList>
            <person name="Sun Z."/>
            <person name="Harris H.M."/>
            <person name="McCann A."/>
            <person name="Guo C."/>
            <person name="Argimon S."/>
            <person name="Zhang W."/>
            <person name="Yang X."/>
            <person name="Jeffery I.B."/>
            <person name="Cooney J.C."/>
            <person name="Kagawa T.F."/>
            <person name="Liu W."/>
            <person name="Song Y."/>
            <person name="Salvetti E."/>
            <person name="Wrobel A."/>
            <person name="Rasinkangas P."/>
            <person name="Parkhill J."/>
            <person name="Rea M.C."/>
            <person name="O'Sullivan O."/>
            <person name="Ritari J."/>
            <person name="Douillard F.P."/>
            <person name="Paul Ross R."/>
            <person name="Yang R."/>
            <person name="Briner A.E."/>
            <person name="Felis G.E."/>
            <person name="de Vos W.M."/>
            <person name="Barrangou R."/>
            <person name="Klaenhammer T.R."/>
            <person name="Caufield P.W."/>
            <person name="Cui Y."/>
            <person name="Zhang H."/>
            <person name="O'Toole P.W."/>
        </authorList>
    </citation>
    <scope>NUCLEOTIDE SEQUENCE [LARGE SCALE GENOMIC DNA]</scope>
    <source>
        <strain evidence="1 2">DSM 16761</strain>
    </source>
</reference>
<evidence type="ECO:0000313" key="1">
    <source>
        <dbReference type="EMBL" id="KRM06707.1"/>
    </source>
</evidence>